<dbReference type="Gene3D" id="3.10.129.10">
    <property type="entry name" value="Hotdog Thioesterase"/>
    <property type="match status" value="1"/>
</dbReference>
<dbReference type="SUPFAM" id="SSF54637">
    <property type="entry name" value="Thioesterase/thiol ester dehydrase-isomerase"/>
    <property type="match status" value="1"/>
</dbReference>
<dbReference type="InterPro" id="IPR051490">
    <property type="entry name" value="THEM6_lcsJ_thioesterase"/>
</dbReference>
<name>A0A835L481_SPOEX</name>
<keyword evidence="5" id="KW-1185">Reference proteome</keyword>
<dbReference type="CDD" id="cd00586">
    <property type="entry name" value="4HBT"/>
    <property type="match status" value="1"/>
</dbReference>
<dbReference type="PANTHER" id="PTHR12475">
    <property type="match status" value="1"/>
</dbReference>
<gene>
    <name evidence="4" type="ORF">HW555_008714</name>
</gene>
<protein>
    <recommendedName>
        <fullName evidence="2">Protein THEM6</fullName>
    </recommendedName>
</protein>
<dbReference type="EMBL" id="JACKWZ010000174">
    <property type="protein sequence ID" value="KAF9412935.1"/>
    <property type="molecule type" value="Genomic_DNA"/>
</dbReference>
<dbReference type="AlphaFoldDB" id="A0A835L481"/>
<evidence type="ECO:0000256" key="3">
    <source>
        <dbReference type="SAM" id="Phobius"/>
    </source>
</evidence>
<dbReference type="InterPro" id="IPR029069">
    <property type="entry name" value="HotDog_dom_sf"/>
</dbReference>
<evidence type="ECO:0000313" key="5">
    <source>
        <dbReference type="Proteomes" id="UP000648187"/>
    </source>
</evidence>
<evidence type="ECO:0000256" key="2">
    <source>
        <dbReference type="ARBA" id="ARBA00041112"/>
    </source>
</evidence>
<accession>A0A835L481</accession>
<keyword evidence="3" id="KW-0812">Transmembrane</keyword>
<comment type="caution">
    <text evidence="4">The sequence shown here is derived from an EMBL/GenBank/DDBJ whole genome shotgun (WGS) entry which is preliminary data.</text>
</comment>
<evidence type="ECO:0000313" key="4">
    <source>
        <dbReference type="EMBL" id="KAF9412935.1"/>
    </source>
</evidence>
<feature type="transmembrane region" description="Helical" evidence="3">
    <location>
        <begin position="21"/>
        <end position="45"/>
    </location>
</feature>
<dbReference type="PANTHER" id="PTHR12475:SF4">
    <property type="entry name" value="PROTEIN THEM6"/>
    <property type="match status" value="1"/>
</dbReference>
<proteinExistence type="inferred from homology"/>
<reference evidence="4" key="1">
    <citation type="submission" date="2020-08" db="EMBL/GenBank/DDBJ databases">
        <title>Spodoptera exigua strain:BAW_Kor-Di-RS1 Genome sequencing and assembly.</title>
        <authorList>
            <person name="Kim J."/>
            <person name="Nam H.Y."/>
            <person name="Kwon M."/>
            <person name="Choi J.H."/>
            <person name="Cho S.R."/>
            <person name="Kim G.-H."/>
        </authorList>
    </citation>
    <scope>NUCLEOTIDE SEQUENCE</scope>
    <source>
        <strain evidence="4">BAW_Kor-Di-RS1</strain>
        <tissue evidence="4">Whole-body</tissue>
    </source>
</reference>
<keyword evidence="3" id="KW-0472">Membrane</keyword>
<dbReference type="Proteomes" id="UP000648187">
    <property type="component" value="Unassembled WGS sequence"/>
</dbReference>
<dbReference type="Pfam" id="PF13279">
    <property type="entry name" value="4HBT_2"/>
    <property type="match status" value="1"/>
</dbReference>
<evidence type="ECO:0000256" key="1">
    <source>
        <dbReference type="ARBA" id="ARBA00038228"/>
    </source>
</evidence>
<keyword evidence="3" id="KW-1133">Transmembrane helix</keyword>
<sequence length="216" mass="24957">MLYVGQTAFDCNYLHVARRSVAVLSITPAMYCIIVTLIALAYVFWDVNYFLRIAFTIGIGRLFQKKCGVNDTTTIYDIFLRHMNNARYVRELDFARFHFYDRTGIYANIKAVDGHALQGASSIRYRRTIPIFSAYKVETKLAYWEDKTLFIEQKFITLSDGFVRAVVMSRQNLINVDADTLFRGIPGADQKPECPEEIKHWLQAIEISSAKLRKKD</sequence>
<organism evidence="4 5">
    <name type="scientific">Spodoptera exigua</name>
    <name type="common">Beet armyworm</name>
    <name type="synonym">Noctua fulgens</name>
    <dbReference type="NCBI Taxonomy" id="7107"/>
    <lineage>
        <taxon>Eukaryota</taxon>
        <taxon>Metazoa</taxon>
        <taxon>Ecdysozoa</taxon>
        <taxon>Arthropoda</taxon>
        <taxon>Hexapoda</taxon>
        <taxon>Insecta</taxon>
        <taxon>Pterygota</taxon>
        <taxon>Neoptera</taxon>
        <taxon>Endopterygota</taxon>
        <taxon>Lepidoptera</taxon>
        <taxon>Glossata</taxon>
        <taxon>Ditrysia</taxon>
        <taxon>Noctuoidea</taxon>
        <taxon>Noctuidae</taxon>
        <taxon>Amphipyrinae</taxon>
        <taxon>Spodoptera</taxon>
    </lineage>
</organism>
<comment type="similarity">
    <text evidence="1">Belongs to the THEM6 family.</text>
</comment>